<keyword evidence="5" id="KW-0804">Transcription</keyword>
<dbReference type="PROSITE" id="PS50048">
    <property type="entry name" value="ZN2_CY6_FUNGAL_2"/>
    <property type="match status" value="1"/>
</dbReference>
<dbReference type="InterPro" id="IPR001138">
    <property type="entry name" value="Zn2Cys6_DnaBD"/>
</dbReference>
<dbReference type="SUPFAM" id="SSF57701">
    <property type="entry name" value="Zn2/Cys6 DNA-binding domain"/>
    <property type="match status" value="1"/>
</dbReference>
<evidence type="ECO:0000256" key="7">
    <source>
        <dbReference type="SAM" id="MobiDB-lite"/>
    </source>
</evidence>
<dbReference type="EMBL" id="PDND01000372">
    <property type="protein sequence ID" value="PGH28579.1"/>
    <property type="molecule type" value="Genomic_DNA"/>
</dbReference>
<dbReference type="PANTHER" id="PTHR47338">
    <property type="entry name" value="ZN(II)2CYS6 TRANSCRIPTION FACTOR (EUROFUNG)-RELATED"/>
    <property type="match status" value="1"/>
</dbReference>
<protein>
    <recommendedName>
        <fullName evidence="8">Zn(2)-C6 fungal-type domain-containing protein</fullName>
    </recommendedName>
</protein>
<evidence type="ECO:0000256" key="1">
    <source>
        <dbReference type="ARBA" id="ARBA00004123"/>
    </source>
</evidence>
<keyword evidence="6" id="KW-0539">Nucleus</keyword>
<keyword evidence="10" id="KW-1185">Reference proteome</keyword>
<evidence type="ECO:0000256" key="3">
    <source>
        <dbReference type="ARBA" id="ARBA00023015"/>
    </source>
</evidence>
<name>A0A2B7Z5R5_9EURO</name>
<feature type="region of interest" description="Disordered" evidence="7">
    <location>
        <begin position="71"/>
        <end position="90"/>
    </location>
</feature>
<dbReference type="PROSITE" id="PS00463">
    <property type="entry name" value="ZN2_CY6_FUNGAL_1"/>
    <property type="match status" value="1"/>
</dbReference>
<dbReference type="VEuPathDB" id="FungiDB:EMCG_07756"/>
<feature type="domain" description="Zn(2)-C6 fungal-type" evidence="8">
    <location>
        <begin position="15"/>
        <end position="45"/>
    </location>
</feature>
<keyword evidence="4" id="KW-0238">DNA-binding</keyword>
<reference evidence="9 10" key="1">
    <citation type="submission" date="2017-10" db="EMBL/GenBank/DDBJ databases">
        <title>Comparative genomics in systemic dimorphic fungi from Ajellomycetaceae.</title>
        <authorList>
            <person name="Munoz J.F."/>
            <person name="Mcewen J.G."/>
            <person name="Clay O.K."/>
            <person name="Cuomo C.A."/>
        </authorList>
    </citation>
    <scope>NUCLEOTIDE SEQUENCE [LARGE SCALE GENOMIC DNA]</scope>
    <source>
        <strain evidence="9 10">UAMH4076</strain>
    </source>
</reference>
<dbReference type="PANTHER" id="PTHR47338:SF20">
    <property type="entry name" value="ZN(II)2CYS6 TRANSCRIPTION FACTOR (EUROFUNG)"/>
    <property type="match status" value="1"/>
</dbReference>
<evidence type="ECO:0000256" key="4">
    <source>
        <dbReference type="ARBA" id="ARBA00023125"/>
    </source>
</evidence>
<dbReference type="GO" id="GO:0008270">
    <property type="term" value="F:zinc ion binding"/>
    <property type="evidence" value="ECO:0007669"/>
    <property type="project" value="InterPro"/>
</dbReference>
<dbReference type="GO" id="GO:0000981">
    <property type="term" value="F:DNA-binding transcription factor activity, RNA polymerase II-specific"/>
    <property type="evidence" value="ECO:0007669"/>
    <property type="project" value="InterPro"/>
</dbReference>
<dbReference type="InterPro" id="IPR036864">
    <property type="entry name" value="Zn2-C6_fun-type_DNA-bd_sf"/>
</dbReference>
<evidence type="ECO:0000256" key="5">
    <source>
        <dbReference type="ARBA" id="ARBA00023163"/>
    </source>
</evidence>
<evidence type="ECO:0000256" key="2">
    <source>
        <dbReference type="ARBA" id="ARBA00022723"/>
    </source>
</evidence>
<comment type="subcellular location">
    <subcellularLocation>
        <location evidence="1">Nucleus</location>
    </subcellularLocation>
</comment>
<dbReference type="AlphaFoldDB" id="A0A2B7Z5R5"/>
<dbReference type="CDD" id="cd00067">
    <property type="entry name" value="GAL4"/>
    <property type="match status" value="1"/>
</dbReference>
<keyword evidence="2" id="KW-0479">Metal-binding</keyword>
<dbReference type="STRING" id="73230.A0A2B7Z5R5"/>
<dbReference type="Proteomes" id="UP000226031">
    <property type="component" value="Unassembled WGS sequence"/>
</dbReference>
<evidence type="ECO:0000256" key="6">
    <source>
        <dbReference type="ARBA" id="ARBA00023242"/>
    </source>
</evidence>
<sequence>MDYNVIIEPLRAAQACIACRKQKRKCDKALPICMLCSRMGRSCDYPDTSNEVHHGGEELARLKERMQELEKRLEDSSASNSSGASEVGQRLSWSTGKGLHDVLGMEQRDGGGSNFPATFFLDVEAFRGSLSSIPKPLLSVPEEMINIMGGPTEIQNMLDEYFQSIHIWLPVISKIRLYNALATSERSADLALLYGAIYLMCKSPEMLVSPADTPLYWMVKHFLVTAEMRGLLSIRLLQAALLITAYEIGHGIYPAAYLSVGHCGRLGQAMGLHDRQNTPKAIRLTGTWGAHEEIKRTWQVPGGLLQLRLNEANPILRYVNLGSKGRPLSCGDFVNGETLPCEDSLWNAGEVTTSQPIFVTSPTKVKVGPFARTCQASYLMGKVIEHRNDHDLVAPFRHANALQLNRTIRALSSLLPGEFEMAPGRLSTAMALCFSTILELYDPYCCDLTNGGQNTAEETEMQAVTIDGIKAVSQEVVQFGECLRRTLTYGVSAVSPLICDCLYQCSANLTWFANETGDAQLRQSVSQVTGLLRMINERWKVAEIDPDIRSFLGD</sequence>
<dbReference type="Pfam" id="PF00172">
    <property type="entry name" value="Zn_clus"/>
    <property type="match status" value="1"/>
</dbReference>
<dbReference type="InterPro" id="IPR050815">
    <property type="entry name" value="TF_fung"/>
</dbReference>
<keyword evidence="3" id="KW-0805">Transcription regulation</keyword>
<accession>A0A2B7Z5R5</accession>
<proteinExistence type="predicted"/>
<gene>
    <name evidence="9" type="ORF">GX50_08684</name>
</gene>
<dbReference type="Gene3D" id="4.10.240.10">
    <property type="entry name" value="Zn(2)-C6 fungal-type DNA-binding domain"/>
    <property type="match status" value="1"/>
</dbReference>
<evidence type="ECO:0000313" key="9">
    <source>
        <dbReference type="EMBL" id="PGH28579.1"/>
    </source>
</evidence>
<comment type="caution">
    <text evidence="9">The sequence shown here is derived from an EMBL/GenBank/DDBJ whole genome shotgun (WGS) entry which is preliminary data.</text>
</comment>
<feature type="compositionally biased region" description="Low complexity" evidence="7">
    <location>
        <begin position="76"/>
        <end position="85"/>
    </location>
</feature>
<dbReference type="CDD" id="cd12148">
    <property type="entry name" value="fungal_TF_MHR"/>
    <property type="match status" value="1"/>
</dbReference>
<evidence type="ECO:0000259" key="8">
    <source>
        <dbReference type="PROSITE" id="PS50048"/>
    </source>
</evidence>
<dbReference type="GO" id="GO:0003677">
    <property type="term" value="F:DNA binding"/>
    <property type="evidence" value="ECO:0007669"/>
    <property type="project" value="UniProtKB-KW"/>
</dbReference>
<dbReference type="GO" id="GO:0005634">
    <property type="term" value="C:nucleus"/>
    <property type="evidence" value="ECO:0007669"/>
    <property type="project" value="UniProtKB-SubCell"/>
</dbReference>
<dbReference type="SMART" id="SM00066">
    <property type="entry name" value="GAL4"/>
    <property type="match status" value="1"/>
</dbReference>
<organism evidence="9 10">
    <name type="scientific">[Emmonsia] crescens</name>
    <dbReference type="NCBI Taxonomy" id="73230"/>
    <lineage>
        <taxon>Eukaryota</taxon>
        <taxon>Fungi</taxon>
        <taxon>Dikarya</taxon>
        <taxon>Ascomycota</taxon>
        <taxon>Pezizomycotina</taxon>
        <taxon>Eurotiomycetes</taxon>
        <taxon>Eurotiomycetidae</taxon>
        <taxon>Onygenales</taxon>
        <taxon>Ajellomycetaceae</taxon>
        <taxon>Emergomyces</taxon>
    </lineage>
</organism>
<evidence type="ECO:0000313" key="10">
    <source>
        <dbReference type="Proteomes" id="UP000226031"/>
    </source>
</evidence>